<evidence type="ECO:0000313" key="1">
    <source>
        <dbReference type="EMBL" id="KAJ3519068.1"/>
    </source>
</evidence>
<dbReference type="EMBL" id="JANHOG010002883">
    <property type="protein sequence ID" value="KAJ3519068.1"/>
    <property type="molecule type" value="Genomic_DNA"/>
</dbReference>
<sequence length="350" mass="38041">MNATAEQLDALFPTPPSSPPVSFAPTRNPGWDHRSTETVLELLKDNHKKWHIFFNDLKFHNHASHHLLAIYAMGASSTTLRAAYETHVVYMKPALASPGAIDQTNWKDHLDTEEYYQAYLSFFSSRILSTSVQAFLEEYVMSKDANVVPGKDGKAPLMLSRFLGGFLHPLIHVGYGAEFGLPGLVAEGIAQAACQGAEAVSLFPAELFESASTLSSATSGVTSRLASLVFSSTAPSSGVHALSILARVANDDAFTPKALNLPIPEGEHDRAIERVVRLAGSKISKIASEWSVGTSKEELKAKFEEVAWMNSLIYTVGGWAGRRLGEDDKAEFNGDFFLSVPSITPLLTRT</sequence>
<evidence type="ECO:0000313" key="2">
    <source>
        <dbReference type="Proteomes" id="UP001148662"/>
    </source>
</evidence>
<comment type="caution">
    <text evidence="1">The sequence shown here is derived from an EMBL/GenBank/DDBJ whole genome shotgun (WGS) entry which is preliminary data.</text>
</comment>
<gene>
    <name evidence="1" type="ORF">NM688_g9355</name>
</gene>
<organism evidence="1 2">
    <name type="scientific">Phlebia brevispora</name>
    <dbReference type="NCBI Taxonomy" id="194682"/>
    <lineage>
        <taxon>Eukaryota</taxon>
        <taxon>Fungi</taxon>
        <taxon>Dikarya</taxon>
        <taxon>Basidiomycota</taxon>
        <taxon>Agaricomycotina</taxon>
        <taxon>Agaricomycetes</taxon>
        <taxon>Polyporales</taxon>
        <taxon>Meruliaceae</taxon>
        <taxon>Phlebia</taxon>
    </lineage>
</organism>
<accession>A0ACC1RGL3</accession>
<keyword evidence="2" id="KW-1185">Reference proteome</keyword>
<reference evidence="1" key="1">
    <citation type="submission" date="2022-07" db="EMBL/GenBank/DDBJ databases">
        <title>Genome Sequence of Phlebia brevispora.</title>
        <authorList>
            <person name="Buettner E."/>
        </authorList>
    </citation>
    <scope>NUCLEOTIDE SEQUENCE</scope>
    <source>
        <strain evidence="1">MPL23</strain>
    </source>
</reference>
<dbReference type="Proteomes" id="UP001148662">
    <property type="component" value="Unassembled WGS sequence"/>
</dbReference>
<protein>
    <submittedName>
        <fullName evidence="1">Uncharacterized protein</fullName>
    </submittedName>
</protein>
<proteinExistence type="predicted"/>
<name>A0ACC1RGL3_9APHY</name>